<feature type="domain" description="PA14" evidence="2">
    <location>
        <begin position="271"/>
        <end position="406"/>
    </location>
</feature>
<dbReference type="Gene3D" id="2.60.120.560">
    <property type="entry name" value="Exo-inulinase, domain 1"/>
    <property type="match status" value="1"/>
</dbReference>
<dbReference type="GO" id="GO:0016787">
    <property type="term" value="F:hydrolase activity"/>
    <property type="evidence" value="ECO:0007669"/>
    <property type="project" value="InterPro"/>
</dbReference>
<dbReference type="PROSITE" id="PS51820">
    <property type="entry name" value="PA14"/>
    <property type="match status" value="1"/>
</dbReference>
<accession>A0A6M0IM88</accession>
<reference evidence="3 4" key="1">
    <citation type="submission" date="2020-02" db="EMBL/GenBank/DDBJ databases">
        <title>Draft genome sequence of two Spirosoma agri KCTC 52727 and Spirosoma terrae KCTC 52035.</title>
        <authorList>
            <person name="Rojas J."/>
            <person name="Ambika Manirajan B."/>
            <person name="Ratering S."/>
            <person name="Suarez C."/>
            <person name="Schnell S."/>
        </authorList>
    </citation>
    <scope>NUCLEOTIDE SEQUENCE [LARGE SCALE GENOMIC DNA]</scope>
    <source>
        <strain evidence="3 4">KCTC 52727</strain>
    </source>
</reference>
<evidence type="ECO:0000259" key="2">
    <source>
        <dbReference type="PROSITE" id="PS51820"/>
    </source>
</evidence>
<dbReference type="EMBL" id="JAAGNZ010000002">
    <property type="protein sequence ID" value="NEU68932.1"/>
    <property type="molecule type" value="Genomic_DNA"/>
</dbReference>
<protein>
    <submittedName>
        <fullName evidence="3">DUF1080 domain-containing protein</fullName>
    </submittedName>
</protein>
<organism evidence="3 4">
    <name type="scientific">Spirosoma agri</name>
    <dbReference type="NCBI Taxonomy" id="1987381"/>
    <lineage>
        <taxon>Bacteria</taxon>
        <taxon>Pseudomonadati</taxon>
        <taxon>Bacteroidota</taxon>
        <taxon>Cytophagia</taxon>
        <taxon>Cytophagales</taxon>
        <taxon>Cytophagaceae</taxon>
        <taxon>Spirosoma</taxon>
    </lineage>
</organism>
<sequence>MSRPTIAARFRWLLGVGWIIGAGFAMAQPVPAPGTPLLLNDLSAFKPATPNWRIVGSARAELGKPNVITTEKGTGVLASIPLDKAPADPKNPYKYNLFTTFEHGDIDLELEYMMASKSNSGVYLQGRYEIQLFDSWDNVGWGLRSPRTVDNGSIYERSDARRPEGQQNYDGHPARQNASRAPGLWQHLKISFQAPRFTANGSGTPQKTANARMIRVELNGVIIHEDVELTGPTLAAAFDDEKALGPLMLQGDHGAVAFRNIRYISYDKPRPELRDLKYAVYKGKYEKESEYDKTAPESEGSSPVLSSSVSRIPNDFLIRYTGTFRVNEPGDYTFNLGATGGNGMLKVNNQSVITPGSTNSRGKVTLPKGDLPFELYYSKFVGWFQPALGLTVAGPGIREHLISDAVGANNDDVDPILIDASTNTILRSFMDMPGDKSTQGKPVRITHGISVGSPEQVHYTYDLDKGAVVQVWRGQFLDTTPMWHDRGDGSSRPLGMVQRLGTPVLFLTKLASPQSNWTTDTTGSSYRPKGYVLDGSDRPTFRYQSYGSSVDDKIRVLDAGQGIQREVTITNPTANLYARLASGSVINALDNGLYMVDEHEYVRVDDAGGAKPMIRESNGQKELLIPVKGKLTYSILF</sequence>
<evidence type="ECO:0000313" key="3">
    <source>
        <dbReference type="EMBL" id="NEU68932.1"/>
    </source>
</evidence>
<dbReference type="InterPro" id="IPR037524">
    <property type="entry name" value="PA14/GLEYA"/>
</dbReference>
<feature type="region of interest" description="Disordered" evidence="1">
    <location>
        <begin position="152"/>
        <end position="178"/>
    </location>
</feature>
<dbReference type="AlphaFoldDB" id="A0A6M0IM88"/>
<feature type="compositionally biased region" description="Low complexity" evidence="1">
    <location>
        <begin position="297"/>
        <end position="308"/>
    </location>
</feature>
<feature type="region of interest" description="Disordered" evidence="1">
    <location>
        <begin position="289"/>
        <end position="308"/>
    </location>
</feature>
<dbReference type="Gene3D" id="2.60.120.380">
    <property type="match status" value="1"/>
</dbReference>
<evidence type="ECO:0000256" key="1">
    <source>
        <dbReference type="SAM" id="MobiDB-lite"/>
    </source>
</evidence>
<comment type="caution">
    <text evidence="3">The sequence shown here is derived from an EMBL/GenBank/DDBJ whole genome shotgun (WGS) entry which is preliminary data.</text>
</comment>
<keyword evidence="4" id="KW-1185">Reference proteome</keyword>
<name>A0A6M0IM88_9BACT</name>
<dbReference type="SUPFAM" id="SSF56988">
    <property type="entry name" value="Anthrax protective antigen"/>
    <property type="match status" value="1"/>
</dbReference>
<dbReference type="RefSeq" id="WP_164041424.1">
    <property type="nucleotide sequence ID" value="NZ_JAAGNZ010000002.1"/>
</dbReference>
<dbReference type="Pfam" id="PF06439">
    <property type="entry name" value="3keto-disac_hyd"/>
    <property type="match status" value="1"/>
</dbReference>
<evidence type="ECO:0000313" key="4">
    <source>
        <dbReference type="Proteomes" id="UP000477386"/>
    </source>
</evidence>
<gene>
    <name evidence="3" type="ORF">GK091_18750</name>
</gene>
<proteinExistence type="predicted"/>
<dbReference type="Proteomes" id="UP000477386">
    <property type="component" value="Unassembled WGS sequence"/>
</dbReference>
<dbReference type="InterPro" id="IPR010496">
    <property type="entry name" value="AL/BT2_dom"/>
</dbReference>